<evidence type="ECO:0000313" key="2">
    <source>
        <dbReference type="Proteomes" id="UP000249061"/>
    </source>
</evidence>
<dbReference type="Proteomes" id="UP000249061">
    <property type="component" value="Unassembled WGS sequence"/>
</dbReference>
<name>A0A2W5T3D0_9BACT</name>
<sequence>MTTSSDVNPRSGGAGVSVTGAWDVSDSFSVFGLAGWLHDMPTRTGTTSSDGGDVFRFSLGAQWLPRPQWMVMLAVSGSPPSQQTNTTTRRVFDRDVDAIIDSNSYSFGAQLYGGWMSDWGGDFESMVDVGAGFNRYDIFQKLRLQDGEFVRRLCGRRDFEVCQLVDGVSTPLWQGRFSASYTATLLRNTDLGAEVTAFVYDRDPADVGYFSVVQAGRSDLGSGVPVLPLVFSVRPSVSHRFSRLTLRVSYQYGLYASALGAMHAATVKTTLKLGTDWRLWLSVTGQLDVDLAPTIVSLGGAAVLGVLRVF</sequence>
<gene>
    <name evidence="1" type="ORF">DI536_29900</name>
</gene>
<dbReference type="SUPFAM" id="SSF56925">
    <property type="entry name" value="OMPA-like"/>
    <property type="match status" value="1"/>
</dbReference>
<protein>
    <submittedName>
        <fullName evidence="1">Uncharacterized protein</fullName>
    </submittedName>
</protein>
<evidence type="ECO:0000313" key="1">
    <source>
        <dbReference type="EMBL" id="PZR06576.1"/>
    </source>
</evidence>
<dbReference type="EMBL" id="QFQP01000037">
    <property type="protein sequence ID" value="PZR06576.1"/>
    <property type="molecule type" value="Genomic_DNA"/>
</dbReference>
<proteinExistence type="predicted"/>
<accession>A0A2W5T3D0</accession>
<dbReference type="AlphaFoldDB" id="A0A2W5T3D0"/>
<dbReference type="InterPro" id="IPR011250">
    <property type="entry name" value="OMP/PagP_B-barrel"/>
</dbReference>
<comment type="caution">
    <text evidence="1">The sequence shown here is derived from an EMBL/GenBank/DDBJ whole genome shotgun (WGS) entry which is preliminary data.</text>
</comment>
<organism evidence="1 2">
    <name type="scientific">Archangium gephyra</name>
    <dbReference type="NCBI Taxonomy" id="48"/>
    <lineage>
        <taxon>Bacteria</taxon>
        <taxon>Pseudomonadati</taxon>
        <taxon>Myxococcota</taxon>
        <taxon>Myxococcia</taxon>
        <taxon>Myxococcales</taxon>
        <taxon>Cystobacterineae</taxon>
        <taxon>Archangiaceae</taxon>
        <taxon>Archangium</taxon>
    </lineage>
</organism>
<reference evidence="1 2" key="1">
    <citation type="submission" date="2017-08" db="EMBL/GenBank/DDBJ databases">
        <title>Infants hospitalized years apart are colonized by the same room-sourced microbial strains.</title>
        <authorList>
            <person name="Brooks B."/>
            <person name="Olm M.R."/>
            <person name="Firek B.A."/>
            <person name="Baker R."/>
            <person name="Thomas B.C."/>
            <person name="Morowitz M.J."/>
            <person name="Banfield J.F."/>
        </authorList>
    </citation>
    <scope>NUCLEOTIDE SEQUENCE [LARGE SCALE GENOMIC DNA]</scope>
    <source>
        <strain evidence="1">S2_003_000_R2_14</strain>
    </source>
</reference>